<comment type="domain">
    <text evidence="10">The IMP cyclohydrolase activity resides in the N-terminal region.</text>
</comment>
<dbReference type="NCBIfam" id="TIGR00355">
    <property type="entry name" value="purH"/>
    <property type="match status" value="1"/>
</dbReference>
<dbReference type="PANTHER" id="PTHR11692">
    <property type="entry name" value="BIFUNCTIONAL PURINE BIOSYNTHESIS PROTEIN PURH"/>
    <property type="match status" value="1"/>
</dbReference>
<dbReference type="Pfam" id="PF01808">
    <property type="entry name" value="AICARFT_IMPCHas"/>
    <property type="match status" value="1"/>
</dbReference>
<evidence type="ECO:0000256" key="10">
    <source>
        <dbReference type="HAMAP-Rule" id="MF_00139"/>
    </source>
</evidence>
<evidence type="ECO:0000256" key="9">
    <source>
        <dbReference type="ARBA" id="ARBA00050687"/>
    </source>
</evidence>
<dbReference type="InterPro" id="IPR024051">
    <property type="entry name" value="AICAR_Tfase_dup_dom_sf"/>
</dbReference>
<gene>
    <name evidence="10 12" type="primary">purH</name>
    <name evidence="12" type="ORF">D5R97_06455</name>
</gene>
<evidence type="ECO:0000259" key="11">
    <source>
        <dbReference type="PROSITE" id="PS51855"/>
    </source>
</evidence>
<keyword evidence="7 10" id="KW-0511">Multifunctional enzyme</keyword>
<dbReference type="EC" id="3.5.4.10" evidence="10"/>
<dbReference type="NCBIfam" id="NF002049">
    <property type="entry name" value="PRK00881.1"/>
    <property type="match status" value="1"/>
</dbReference>
<dbReference type="FunFam" id="3.40.140.20:FF:000001">
    <property type="entry name" value="Bifunctional purine biosynthesis protein PurH"/>
    <property type="match status" value="1"/>
</dbReference>
<keyword evidence="5 10" id="KW-0658">Purine biosynthesis</keyword>
<evidence type="ECO:0000256" key="2">
    <source>
        <dbReference type="ARBA" id="ARBA00004954"/>
    </source>
</evidence>
<dbReference type="SMART" id="SM00798">
    <property type="entry name" value="AICARFT_IMPCHas"/>
    <property type="match status" value="1"/>
</dbReference>
<dbReference type="Gene3D" id="3.40.140.20">
    <property type="match status" value="2"/>
</dbReference>
<evidence type="ECO:0000256" key="8">
    <source>
        <dbReference type="ARBA" id="ARBA00050488"/>
    </source>
</evidence>
<dbReference type="Proteomes" id="UP000285138">
    <property type="component" value="Unassembled WGS sequence"/>
</dbReference>
<dbReference type="PANTHER" id="PTHR11692:SF0">
    <property type="entry name" value="BIFUNCTIONAL PURINE BIOSYNTHESIS PROTEIN ATIC"/>
    <property type="match status" value="1"/>
</dbReference>
<evidence type="ECO:0000256" key="1">
    <source>
        <dbReference type="ARBA" id="ARBA00004844"/>
    </source>
</evidence>
<protein>
    <recommendedName>
        <fullName evidence="10">Bifunctional purine biosynthesis protein PurH</fullName>
    </recommendedName>
    <domain>
        <recommendedName>
            <fullName evidence="10">Phosphoribosylaminoimidazolecarboxamide formyltransferase</fullName>
            <ecNumber evidence="10">2.1.2.3</ecNumber>
        </recommendedName>
        <alternativeName>
            <fullName evidence="10">AICAR transformylase</fullName>
        </alternativeName>
    </domain>
    <domain>
        <recommendedName>
            <fullName evidence="10">IMP cyclohydrolase</fullName>
            <ecNumber evidence="10">3.5.4.10</ecNumber>
        </recommendedName>
        <alternativeName>
            <fullName evidence="10">ATIC</fullName>
        </alternativeName>
        <alternativeName>
            <fullName evidence="10">IMP synthase</fullName>
        </alternativeName>
        <alternativeName>
            <fullName evidence="10">Inosinicase</fullName>
        </alternativeName>
    </domain>
</protein>
<comment type="catalytic activity">
    <reaction evidence="9 10">
        <text>IMP + H2O = 5-formamido-1-(5-phospho-D-ribosyl)imidazole-4-carboxamide</text>
        <dbReference type="Rhea" id="RHEA:18445"/>
        <dbReference type="ChEBI" id="CHEBI:15377"/>
        <dbReference type="ChEBI" id="CHEBI:58053"/>
        <dbReference type="ChEBI" id="CHEBI:58467"/>
        <dbReference type="EC" id="3.5.4.10"/>
    </reaction>
</comment>
<dbReference type="SUPFAM" id="SSF53927">
    <property type="entry name" value="Cytidine deaminase-like"/>
    <property type="match status" value="1"/>
</dbReference>
<reference evidence="12 13" key="1">
    <citation type="submission" date="2018-08" db="EMBL/GenBank/DDBJ databases">
        <title>The metabolism and importance of syntrophic acetate oxidation coupled to methane or sulfide production in haloalkaline environments.</title>
        <authorList>
            <person name="Timmers P.H.A."/>
            <person name="Vavourakis C.D."/>
            <person name="Sorokin D.Y."/>
            <person name="Sinninghe Damste J.S."/>
            <person name="Muyzer G."/>
            <person name="Stams A.J.M."/>
            <person name="Plugge C.M."/>
        </authorList>
    </citation>
    <scope>NUCLEOTIDE SEQUENCE [LARGE SCALE GENOMIC DNA]</scope>
    <source>
        <strain evidence="12">MSAO_Bac1</strain>
    </source>
</reference>
<dbReference type="SMART" id="SM00851">
    <property type="entry name" value="MGS"/>
    <property type="match status" value="1"/>
</dbReference>
<dbReference type="PIRSF" id="PIRSF000414">
    <property type="entry name" value="AICARFT_IMPCHas"/>
    <property type="match status" value="1"/>
</dbReference>
<dbReference type="HAMAP" id="MF_00139">
    <property type="entry name" value="PurH"/>
    <property type="match status" value="1"/>
</dbReference>
<dbReference type="FunFam" id="3.40.50.1380:FF:000001">
    <property type="entry name" value="Bifunctional purine biosynthesis protein PurH"/>
    <property type="match status" value="1"/>
</dbReference>
<evidence type="ECO:0000256" key="3">
    <source>
        <dbReference type="ARBA" id="ARBA00007667"/>
    </source>
</evidence>
<evidence type="ECO:0000313" key="13">
    <source>
        <dbReference type="Proteomes" id="UP000285138"/>
    </source>
</evidence>
<evidence type="ECO:0000256" key="6">
    <source>
        <dbReference type="ARBA" id="ARBA00022801"/>
    </source>
</evidence>
<dbReference type="PROSITE" id="PS51855">
    <property type="entry name" value="MGS"/>
    <property type="match status" value="1"/>
</dbReference>
<dbReference type="GO" id="GO:0006189">
    <property type="term" value="P:'de novo' IMP biosynthetic process"/>
    <property type="evidence" value="ECO:0007669"/>
    <property type="project" value="UniProtKB-UniRule"/>
</dbReference>
<dbReference type="Gene3D" id="3.40.50.1380">
    <property type="entry name" value="Methylglyoxal synthase-like domain"/>
    <property type="match status" value="1"/>
</dbReference>
<organism evidence="12 13">
    <name type="scientific">Candidatus Syntrophonatronum acetioxidans</name>
    <dbReference type="NCBI Taxonomy" id="1795816"/>
    <lineage>
        <taxon>Bacteria</taxon>
        <taxon>Bacillati</taxon>
        <taxon>Bacillota</taxon>
        <taxon>Clostridia</taxon>
        <taxon>Eubacteriales</taxon>
        <taxon>Syntrophomonadaceae</taxon>
        <taxon>Candidatus Syntrophonatronum</taxon>
    </lineage>
</organism>
<dbReference type="GO" id="GO:0003937">
    <property type="term" value="F:IMP cyclohydrolase activity"/>
    <property type="evidence" value="ECO:0007669"/>
    <property type="project" value="UniProtKB-UniRule"/>
</dbReference>
<dbReference type="CDD" id="cd01421">
    <property type="entry name" value="IMPCH"/>
    <property type="match status" value="1"/>
</dbReference>
<evidence type="ECO:0000256" key="4">
    <source>
        <dbReference type="ARBA" id="ARBA00022679"/>
    </source>
</evidence>
<proteinExistence type="inferred from homology"/>
<dbReference type="SUPFAM" id="SSF52335">
    <property type="entry name" value="Methylglyoxal synthase-like"/>
    <property type="match status" value="1"/>
</dbReference>
<dbReference type="Pfam" id="PF02142">
    <property type="entry name" value="MGS"/>
    <property type="match status" value="1"/>
</dbReference>
<evidence type="ECO:0000256" key="7">
    <source>
        <dbReference type="ARBA" id="ARBA00023268"/>
    </source>
</evidence>
<keyword evidence="4 10" id="KW-0808">Transferase</keyword>
<comment type="caution">
    <text evidence="12">The sequence shown here is derived from an EMBL/GenBank/DDBJ whole genome shotgun (WGS) entry which is preliminary data.</text>
</comment>
<comment type="pathway">
    <text evidence="1 10">Purine metabolism; IMP biosynthesis via de novo pathway; IMP from 5-formamido-1-(5-phospho-D-ribosyl)imidazole-4-carboxamide: step 1/1.</text>
</comment>
<dbReference type="InterPro" id="IPR016193">
    <property type="entry name" value="Cytidine_deaminase-like"/>
</dbReference>
<comment type="pathway">
    <text evidence="2 10">Purine metabolism; IMP biosynthesis via de novo pathway; 5-formamido-1-(5-phospho-D-ribosyl)imidazole-4-carboxamide from 5-amino-1-(5-phospho-D-ribosyl)imidazole-4-carboxamide (10-formyl THF route): step 1/1.</text>
</comment>
<dbReference type="InterPro" id="IPR002695">
    <property type="entry name" value="PurH-like"/>
</dbReference>
<dbReference type="InterPro" id="IPR036914">
    <property type="entry name" value="MGS-like_dom_sf"/>
</dbReference>
<evidence type="ECO:0000313" key="12">
    <source>
        <dbReference type="EMBL" id="RQD75275.1"/>
    </source>
</evidence>
<dbReference type="GO" id="GO:0005829">
    <property type="term" value="C:cytosol"/>
    <property type="evidence" value="ECO:0007669"/>
    <property type="project" value="TreeGrafter"/>
</dbReference>
<comment type="similarity">
    <text evidence="3 10">Belongs to the PurH family.</text>
</comment>
<dbReference type="UniPathway" id="UPA00074">
    <property type="reaction ID" value="UER00133"/>
</dbReference>
<dbReference type="GO" id="GO:0004643">
    <property type="term" value="F:phosphoribosylaminoimidazolecarboxamide formyltransferase activity"/>
    <property type="evidence" value="ECO:0007669"/>
    <property type="project" value="UniProtKB-UniRule"/>
</dbReference>
<dbReference type="FunFam" id="3.40.140.20:FF:000002">
    <property type="entry name" value="Bifunctional purine biosynthesis protein PurH"/>
    <property type="match status" value="1"/>
</dbReference>
<dbReference type="EC" id="2.1.2.3" evidence="10"/>
<keyword evidence="6 10" id="KW-0378">Hydrolase</keyword>
<dbReference type="AlphaFoldDB" id="A0A424YD59"/>
<evidence type="ECO:0000256" key="5">
    <source>
        <dbReference type="ARBA" id="ARBA00022755"/>
    </source>
</evidence>
<dbReference type="InterPro" id="IPR011607">
    <property type="entry name" value="MGS-like_dom"/>
</dbReference>
<sequence>MSTRYALLSVSDKRGVVDFARELSQLGFEILSTGGTARSLEEAGVPVKSVSEVTGFPEILEGRLKTLHPKIHGGILGKREDETHRNQMSEHEISPIDLVVVNLYPFAQTIAKEGVTLEEAIENIDIGGPTMVRAAAKNYLDVGVIVNPARYAEVIKEIKEKGSLSSETKFRLAVEAFTHTAEYDSVISGYLSEQLSEENKFKDTYILPYKKAQELRYGENPQQQAAFYREINPSLSSIAMARQIQGKELSFNNINDTNAAWELVQEFTEPTVVAIKHANPCGVGTAPDLHEAYLKAYDSDPVSIFGGIIAVNKKVDLKTAQEILKIFIEVIIAPDYDKEALEAFQAKKDIRVLQAKLEEKERDELDFKKVSGGLLVQELDTVPLSKENWKIVTKRKPTERELEDLLFGMRVVKHVKSNAIVLAKNLQTIGVGAGQMNRVGAARIAIEQAGEKARGSVLASDAFFPFPDTVVEAAKAGVTALVQPGGSLKDEEAIEVANSYDMALLFTGRRYFKH</sequence>
<comment type="catalytic activity">
    <reaction evidence="8 10">
        <text>(6R)-10-formyltetrahydrofolate + 5-amino-1-(5-phospho-beta-D-ribosyl)imidazole-4-carboxamide = 5-formamido-1-(5-phospho-D-ribosyl)imidazole-4-carboxamide + (6S)-5,6,7,8-tetrahydrofolate</text>
        <dbReference type="Rhea" id="RHEA:22192"/>
        <dbReference type="ChEBI" id="CHEBI:57453"/>
        <dbReference type="ChEBI" id="CHEBI:58467"/>
        <dbReference type="ChEBI" id="CHEBI:58475"/>
        <dbReference type="ChEBI" id="CHEBI:195366"/>
        <dbReference type="EC" id="2.1.2.3"/>
    </reaction>
</comment>
<dbReference type="EMBL" id="QZAA01000165">
    <property type="protein sequence ID" value="RQD75275.1"/>
    <property type="molecule type" value="Genomic_DNA"/>
</dbReference>
<accession>A0A424YD59</accession>
<feature type="domain" description="MGS-like" evidence="11">
    <location>
        <begin position="1"/>
        <end position="146"/>
    </location>
</feature>
<name>A0A424YD59_9FIRM</name>